<accession>A0A9P5P977</accession>
<evidence type="ECO:0000313" key="2">
    <source>
        <dbReference type="EMBL" id="KAF9059096.1"/>
    </source>
</evidence>
<organism evidence="2 3">
    <name type="scientific">Rhodocollybia butyracea</name>
    <dbReference type="NCBI Taxonomy" id="206335"/>
    <lineage>
        <taxon>Eukaryota</taxon>
        <taxon>Fungi</taxon>
        <taxon>Dikarya</taxon>
        <taxon>Basidiomycota</taxon>
        <taxon>Agaricomycotina</taxon>
        <taxon>Agaricomycetes</taxon>
        <taxon>Agaricomycetidae</taxon>
        <taxon>Agaricales</taxon>
        <taxon>Marasmiineae</taxon>
        <taxon>Omphalotaceae</taxon>
        <taxon>Rhodocollybia</taxon>
    </lineage>
</organism>
<comment type="caution">
    <text evidence="2">The sequence shown here is derived from an EMBL/GenBank/DDBJ whole genome shotgun (WGS) entry which is preliminary data.</text>
</comment>
<feature type="signal peptide" evidence="1">
    <location>
        <begin position="1"/>
        <end position="20"/>
    </location>
</feature>
<reference evidence="2" key="1">
    <citation type="submission" date="2020-11" db="EMBL/GenBank/DDBJ databases">
        <authorList>
            <consortium name="DOE Joint Genome Institute"/>
            <person name="Ahrendt S."/>
            <person name="Riley R."/>
            <person name="Andreopoulos W."/>
            <person name="Labutti K."/>
            <person name="Pangilinan J."/>
            <person name="Ruiz-Duenas F.J."/>
            <person name="Barrasa J.M."/>
            <person name="Sanchez-Garcia M."/>
            <person name="Camarero S."/>
            <person name="Miyauchi S."/>
            <person name="Serrano A."/>
            <person name="Linde D."/>
            <person name="Babiker R."/>
            <person name="Drula E."/>
            <person name="Ayuso-Fernandez I."/>
            <person name="Pacheco R."/>
            <person name="Padilla G."/>
            <person name="Ferreira P."/>
            <person name="Barriuso J."/>
            <person name="Kellner H."/>
            <person name="Castanera R."/>
            <person name="Alfaro M."/>
            <person name="Ramirez L."/>
            <person name="Pisabarro A.G."/>
            <person name="Kuo A."/>
            <person name="Tritt A."/>
            <person name="Lipzen A."/>
            <person name="He G."/>
            <person name="Yan M."/>
            <person name="Ng V."/>
            <person name="Cullen D."/>
            <person name="Martin F."/>
            <person name="Rosso M.-N."/>
            <person name="Henrissat B."/>
            <person name="Hibbett D."/>
            <person name="Martinez A.T."/>
            <person name="Grigoriev I.V."/>
        </authorList>
    </citation>
    <scope>NUCLEOTIDE SEQUENCE</scope>
    <source>
        <strain evidence="2">AH 40177</strain>
    </source>
</reference>
<dbReference type="OrthoDB" id="271448at2759"/>
<evidence type="ECO:0000256" key="1">
    <source>
        <dbReference type="SAM" id="SignalP"/>
    </source>
</evidence>
<gene>
    <name evidence="2" type="ORF">BDP27DRAFT_1431856</name>
</gene>
<protein>
    <recommendedName>
        <fullName evidence="4">CBM-cenC domain-containing protein</fullName>
    </recommendedName>
</protein>
<name>A0A9P5P977_9AGAR</name>
<proteinExistence type="predicted"/>
<dbReference type="EMBL" id="JADNRY010000327">
    <property type="protein sequence ID" value="KAF9059096.1"/>
    <property type="molecule type" value="Genomic_DNA"/>
</dbReference>
<evidence type="ECO:0008006" key="4">
    <source>
        <dbReference type="Google" id="ProtNLM"/>
    </source>
</evidence>
<sequence length="500" mass="52935">MFSLSRLLTFAGLAVTLAECAIVPPALQGVPATIDSPPDFNGSTTDTSSIVSTALQVNQKGGATGDAPPDEPASSTTVTAVDGDLVNATVPTVTASRRDVAADAHLSRRNNSNYDLVFWGTGTGPNDRDAAIEGTAYLTYTVVSNATYDIDDCSLSATALKDVVIFVNLYYELWNPLLDFVFSQQSNLKCAAYGDVHNATEKVMLYVNDASERLTRRKRQTLEQSTGWAAKSLVDPPTPPGYELVFGPTDGANNAPGYMGFAFIDQYDVAACAALCDTRGADPVGGACQYFNIWRALVDGVPTTYSCAMYYIVADASTAVNFGQGDLQVTESRGYSRKNVVVDGGFEGYTCGGLDVPLCFTQGYANWQGTSPVGGNFDASIFNYQPYAHTGNSVGLLGSAFGSDQLSGTIAPASPLATVAGQSYTLQFFHSSFYSGAQAEASASMSIIWNGVTIDTIHPGFSQWTGHQYTVTAQGNDLLQFTGGSAPAYVFIDDIALFPM</sequence>
<feature type="chain" id="PRO_5040386633" description="CBM-cenC domain-containing protein" evidence="1">
    <location>
        <begin position="21"/>
        <end position="500"/>
    </location>
</feature>
<evidence type="ECO:0000313" key="3">
    <source>
        <dbReference type="Proteomes" id="UP000772434"/>
    </source>
</evidence>
<keyword evidence="3" id="KW-1185">Reference proteome</keyword>
<dbReference type="Proteomes" id="UP000772434">
    <property type="component" value="Unassembled WGS sequence"/>
</dbReference>
<keyword evidence="1" id="KW-0732">Signal</keyword>
<dbReference type="AlphaFoldDB" id="A0A9P5P977"/>